<keyword evidence="3" id="KW-1185">Reference proteome</keyword>
<gene>
    <name evidence="2" type="ORF">Baya_10242</name>
</gene>
<comment type="caution">
    <text evidence="2">The sequence shown here is derived from an EMBL/GenBank/DDBJ whole genome shotgun (WGS) entry which is preliminary data.</text>
</comment>
<evidence type="ECO:0000256" key="1">
    <source>
        <dbReference type="SAM" id="Coils"/>
    </source>
</evidence>
<proteinExistence type="predicted"/>
<protein>
    <submittedName>
        <fullName evidence="2">Laminin subunit gamma-3</fullName>
    </submittedName>
</protein>
<dbReference type="AlphaFoldDB" id="A0A556UXX3"/>
<feature type="coiled-coil region" evidence="1">
    <location>
        <begin position="300"/>
        <end position="327"/>
    </location>
</feature>
<dbReference type="Proteomes" id="UP000319801">
    <property type="component" value="Unassembled WGS sequence"/>
</dbReference>
<name>A0A556UXX3_BAGYA</name>
<dbReference type="EMBL" id="VCAZ01000075">
    <property type="protein sequence ID" value="TSP36070.1"/>
    <property type="molecule type" value="Genomic_DNA"/>
</dbReference>
<keyword evidence="1" id="KW-0175">Coiled coil</keyword>
<evidence type="ECO:0000313" key="3">
    <source>
        <dbReference type="Proteomes" id="UP000319801"/>
    </source>
</evidence>
<accession>A0A556UXX3</accession>
<evidence type="ECO:0000313" key="2">
    <source>
        <dbReference type="EMBL" id="TSP36070.1"/>
    </source>
</evidence>
<sequence>MQRLKENLTRQANETRAEYLSVEEQLEEAGTILQNITFALPEQHKDINNTLLNSTSAERLSEADNMITRDTPLIQLTARTQGLRETALTSVVEGKKIESEAFTLHRQIEGLEKEWPSVRSQTRATLKREGILEQKVLTEVKKKVRHAGGVLRPALENATLARDMATQAQKTAETVAKDAKASLSQGKQMKKVASDLKASVRAVVRQLSEQENVAARTAEDVQDEADVSLKGVLGSMESARSQLEGFTHMLAELLNQIEKNTDMEKYDRLLNETAAHLQVLRGSVEGPALNRKFQILLGAAEVQEKQLMELEKNLQDIQEERDSLTDIAQNLPKTCPERK</sequence>
<reference evidence="2 3" key="1">
    <citation type="journal article" date="2019" name="Genome Biol. Evol.">
        <title>Whole-Genome Sequencing of the Giant Devil Catfish, Bagarius yarrelli.</title>
        <authorList>
            <person name="Jiang W."/>
            <person name="Lv Y."/>
            <person name="Cheng L."/>
            <person name="Yang K."/>
            <person name="Chao B."/>
            <person name="Wang X."/>
            <person name="Li Y."/>
            <person name="Pan X."/>
            <person name="You X."/>
            <person name="Zhang Y."/>
            <person name="Yang J."/>
            <person name="Li J."/>
            <person name="Zhang X."/>
            <person name="Liu S."/>
            <person name="Sun C."/>
            <person name="Yang J."/>
            <person name="Shi Q."/>
        </authorList>
    </citation>
    <scope>NUCLEOTIDE SEQUENCE [LARGE SCALE GENOMIC DNA]</scope>
    <source>
        <strain evidence="2">JWS20170419001</strain>
        <tissue evidence="2">Muscle</tissue>
    </source>
</reference>
<organism evidence="2 3">
    <name type="scientific">Bagarius yarrelli</name>
    <name type="common">Goonch</name>
    <name type="synonym">Bagrus yarrelli</name>
    <dbReference type="NCBI Taxonomy" id="175774"/>
    <lineage>
        <taxon>Eukaryota</taxon>
        <taxon>Metazoa</taxon>
        <taxon>Chordata</taxon>
        <taxon>Craniata</taxon>
        <taxon>Vertebrata</taxon>
        <taxon>Euteleostomi</taxon>
        <taxon>Actinopterygii</taxon>
        <taxon>Neopterygii</taxon>
        <taxon>Teleostei</taxon>
        <taxon>Ostariophysi</taxon>
        <taxon>Siluriformes</taxon>
        <taxon>Sisoridae</taxon>
        <taxon>Sisorinae</taxon>
        <taxon>Bagarius</taxon>
    </lineage>
</organism>
<feature type="coiled-coil region" evidence="1">
    <location>
        <begin position="204"/>
        <end position="256"/>
    </location>
</feature>
<dbReference type="OrthoDB" id="430826at2759"/>